<dbReference type="InterPro" id="IPR006234">
    <property type="entry name" value="O-succ-hSer_sulfhydrylase"/>
</dbReference>
<dbReference type="InterPro" id="IPR054542">
    <property type="entry name" value="Cys_met_metab_PP"/>
</dbReference>
<dbReference type="Proteomes" id="UP001595455">
    <property type="component" value="Unassembled WGS sequence"/>
</dbReference>
<dbReference type="HAMAP" id="MF_02056">
    <property type="entry name" value="MetZ"/>
    <property type="match status" value="1"/>
</dbReference>
<comment type="function">
    <text evidence="3">Catalyzes the formation of L-homocysteine from O-succinyl-L-homoserine (OSHS) and hydrogen sulfide.</text>
</comment>
<evidence type="ECO:0000256" key="5">
    <source>
        <dbReference type="RuleBase" id="RU362118"/>
    </source>
</evidence>
<evidence type="ECO:0000313" key="9">
    <source>
        <dbReference type="Proteomes" id="UP001595455"/>
    </source>
</evidence>
<dbReference type="InterPro" id="IPR000277">
    <property type="entry name" value="Cys/Met-Metab_PyrdxlP-dep_enz"/>
</dbReference>
<dbReference type="GO" id="GO:0071266">
    <property type="term" value="P:'de novo' L-methionine biosynthetic process"/>
    <property type="evidence" value="ECO:0007669"/>
    <property type="project" value="UniProtKB-UniRule"/>
</dbReference>
<keyword evidence="3" id="KW-0808">Transferase</keyword>
<dbReference type="GO" id="GO:0071268">
    <property type="term" value="P:homocysteine biosynthetic process"/>
    <property type="evidence" value="ECO:0007669"/>
    <property type="project" value="InterPro"/>
</dbReference>
<dbReference type="GO" id="GO:0030170">
    <property type="term" value="F:pyridoxal phosphate binding"/>
    <property type="evidence" value="ECO:0007669"/>
    <property type="project" value="UniProtKB-UniRule"/>
</dbReference>
<dbReference type="Gene3D" id="3.40.640.10">
    <property type="entry name" value="Type I PLP-dependent aspartate aminotransferase-like (Major domain)"/>
    <property type="match status" value="1"/>
</dbReference>
<evidence type="ECO:0000256" key="4">
    <source>
        <dbReference type="PIRSR" id="PIRSR001434-2"/>
    </source>
</evidence>
<dbReference type="SUPFAM" id="SSF53383">
    <property type="entry name" value="PLP-dependent transferases"/>
    <property type="match status" value="1"/>
</dbReference>
<dbReference type="GO" id="GO:0016765">
    <property type="term" value="F:transferase activity, transferring alkyl or aryl (other than methyl) groups"/>
    <property type="evidence" value="ECO:0007669"/>
    <property type="project" value="UniProtKB-UniRule"/>
</dbReference>
<dbReference type="PIRSF" id="PIRSF001434">
    <property type="entry name" value="CGS"/>
    <property type="match status" value="1"/>
</dbReference>
<keyword evidence="6" id="KW-0456">Lyase</keyword>
<dbReference type="NCBIfam" id="NF006003">
    <property type="entry name" value="PRK08133.1"/>
    <property type="match status" value="1"/>
</dbReference>
<dbReference type="Proteomes" id="UP000240957">
    <property type="component" value="Unassembled WGS sequence"/>
</dbReference>
<gene>
    <name evidence="3" type="primary">metZ</name>
    <name evidence="6" type="ORF">ACFODO_21845</name>
    <name evidence="7" type="ORF">C9E89_008090</name>
</gene>
<dbReference type="PANTHER" id="PTHR11808">
    <property type="entry name" value="TRANS-SULFURATION ENZYME FAMILY MEMBER"/>
    <property type="match status" value="1"/>
</dbReference>
<name>A0A371YRS1_9GAMM</name>
<organism evidence="7 8">
    <name type="scientific">Acinetobacter sichuanensis</name>
    <dbReference type="NCBI Taxonomy" id="2136183"/>
    <lineage>
        <taxon>Bacteria</taxon>
        <taxon>Pseudomonadati</taxon>
        <taxon>Pseudomonadota</taxon>
        <taxon>Gammaproteobacteria</taxon>
        <taxon>Moraxellales</taxon>
        <taxon>Moraxellaceae</taxon>
        <taxon>Acinetobacter</taxon>
    </lineage>
</organism>
<evidence type="ECO:0000256" key="2">
    <source>
        <dbReference type="ARBA" id="ARBA00022898"/>
    </source>
</evidence>
<keyword evidence="3" id="KW-0028">Amino-acid biosynthesis</keyword>
<dbReference type="Pfam" id="PF01053">
    <property type="entry name" value="Cys_Met_Meta_PP"/>
    <property type="match status" value="1"/>
</dbReference>
<dbReference type="InterPro" id="IPR015421">
    <property type="entry name" value="PyrdxlP-dep_Trfase_major"/>
</dbReference>
<dbReference type="EMBL" id="JBHRSF010000157">
    <property type="protein sequence ID" value="MFC2997845.1"/>
    <property type="molecule type" value="Genomic_DNA"/>
</dbReference>
<dbReference type="FunFam" id="3.90.1150.10:FF:000033">
    <property type="entry name" value="Cystathionine gamma-synthase"/>
    <property type="match status" value="1"/>
</dbReference>
<keyword evidence="9" id="KW-1185">Reference proteome</keyword>
<reference evidence="7 8" key="2">
    <citation type="submission" date="2018-08" db="EMBL/GenBank/DDBJ databases">
        <title>The draft genome of Acinetobacter sichuanensis strain WCHAc060041.</title>
        <authorList>
            <person name="Qin J."/>
            <person name="Feng Y."/>
            <person name="Zong Z."/>
        </authorList>
    </citation>
    <scope>NUCLEOTIDE SEQUENCE [LARGE SCALE GENOMIC DNA]</scope>
    <source>
        <strain evidence="7 8">WCHAc060041</strain>
    </source>
</reference>
<comment type="subunit">
    <text evidence="3">Homotetramer.</text>
</comment>
<accession>A0A371YRS1</accession>
<comment type="catalytic activity">
    <reaction evidence="3">
        <text>O-succinyl-L-homoserine + hydrogen sulfide = L-homocysteine + succinate</text>
        <dbReference type="Rhea" id="RHEA:27826"/>
        <dbReference type="ChEBI" id="CHEBI:29919"/>
        <dbReference type="ChEBI" id="CHEBI:30031"/>
        <dbReference type="ChEBI" id="CHEBI:57661"/>
        <dbReference type="ChEBI" id="CHEBI:58199"/>
    </reaction>
</comment>
<dbReference type="GO" id="GO:0019346">
    <property type="term" value="P:transsulfuration"/>
    <property type="evidence" value="ECO:0007669"/>
    <property type="project" value="InterPro"/>
</dbReference>
<dbReference type="AlphaFoldDB" id="A0A371YRS1"/>
<dbReference type="EC" id="2.5.1.-" evidence="3"/>
<evidence type="ECO:0000313" key="7">
    <source>
        <dbReference type="EMBL" id="RFC84152.1"/>
    </source>
</evidence>
<reference evidence="6" key="1">
    <citation type="journal article" date="2014" name="Int. J. Syst. Evol. Microbiol.">
        <title>Complete genome of a new Firmicutes species belonging to the dominant human colonic microbiota ('Ruminococcus bicirculans') reveals two chromosomes and a selective capacity to utilize plant glucans.</title>
        <authorList>
            <consortium name="NISC Comparative Sequencing Program"/>
            <person name="Wegmann U."/>
            <person name="Louis P."/>
            <person name="Goesmann A."/>
            <person name="Henrissat B."/>
            <person name="Duncan S.H."/>
            <person name="Flint H.J."/>
        </authorList>
    </citation>
    <scope>NUCLEOTIDE SEQUENCE</scope>
    <source>
        <strain evidence="6">KCTC 62575</strain>
    </source>
</reference>
<dbReference type="CDD" id="cd00614">
    <property type="entry name" value="CGS_like"/>
    <property type="match status" value="1"/>
</dbReference>
<comment type="similarity">
    <text evidence="3">Belongs to the trans-sulfuration enzymes family. MetZ subfamily.</text>
</comment>
<dbReference type="GO" id="GO:0016846">
    <property type="term" value="F:carbon-sulfur lyase activity"/>
    <property type="evidence" value="ECO:0007669"/>
    <property type="project" value="TreeGrafter"/>
</dbReference>
<sequence length="395" mass="42924">MSQQDDLEYQLDTLAIRTGHTRSFEGEHSEPIFLTSSFVCESAADAAAKFSGQVEGNTYSRYTNPTVQTFEKRLAVLDGAERAVATSSGMAAVHAVCMAYLKAGDHVICSRAVFGSIISLFEKYVVKFAVEVTFVDLEDLDAWKQAIRPNTRLLFIETPSNPLAQVGDMQAIADIAHEHGALFAVDNTFCTPVLQQPIKFGADLIVYSSTKYIDGQGRALGGAVVGKDKLVEEINGVIRTLGNSMSPFNAWIFLKGLETLSLRMKAHCESAQKLAEWLDAHPKIEKVYYAGLPNHAGHELAKKQQSGFGGVVSFVVKGERQGAWTVIDQTRFLSITSNLGDVKSTITHPATTSHGRMSAEAKAVAGIEEGLIRVSVGLENIDDIIRDLSRGLDLI</sequence>
<proteinExistence type="inferred from homology"/>
<dbReference type="Gene3D" id="3.90.1150.10">
    <property type="entry name" value="Aspartate Aminotransferase, domain 1"/>
    <property type="match status" value="1"/>
</dbReference>
<keyword evidence="2 3" id="KW-0663">Pyridoxal phosphate</keyword>
<dbReference type="PROSITE" id="PS00868">
    <property type="entry name" value="CYS_MET_METAB_PP"/>
    <property type="match status" value="1"/>
</dbReference>
<comment type="cofactor">
    <cofactor evidence="1 3 5">
        <name>pyridoxal 5'-phosphate</name>
        <dbReference type="ChEBI" id="CHEBI:597326"/>
    </cofactor>
</comment>
<comment type="pathway">
    <text evidence="3">Amino-acid biosynthesis; L-methionine biosynthesis via de novo pathway; L-homocysteine from O-succinyl-L-homoserine: step 1/1.</text>
</comment>
<dbReference type="InterPro" id="IPR015424">
    <property type="entry name" value="PyrdxlP-dep_Trfase"/>
</dbReference>
<dbReference type="NCBIfam" id="TIGR01325">
    <property type="entry name" value="O_suc_HS_sulf"/>
    <property type="match status" value="1"/>
</dbReference>
<evidence type="ECO:0000313" key="6">
    <source>
        <dbReference type="EMBL" id="MFC2997845.1"/>
    </source>
</evidence>
<dbReference type="FunFam" id="3.40.640.10:FF:000046">
    <property type="entry name" value="Cystathionine gamma-lyase"/>
    <property type="match status" value="1"/>
</dbReference>
<feature type="modified residue" description="N6-(pyridoxal phosphate)lysine" evidence="3 4">
    <location>
        <position position="211"/>
    </location>
</feature>
<dbReference type="RefSeq" id="WP_107007733.1">
    <property type="nucleotide sequence ID" value="NZ_JBHRSF010000157.1"/>
</dbReference>
<dbReference type="OrthoDB" id="9805807at2"/>
<evidence type="ECO:0000256" key="3">
    <source>
        <dbReference type="HAMAP-Rule" id="MF_02056"/>
    </source>
</evidence>
<dbReference type="GO" id="GO:0005737">
    <property type="term" value="C:cytoplasm"/>
    <property type="evidence" value="ECO:0007669"/>
    <property type="project" value="TreeGrafter"/>
</dbReference>
<reference evidence="9" key="3">
    <citation type="journal article" date="2019" name="Int. J. Syst. Evol. Microbiol.">
        <title>The Global Catalogue of Microorganisms (GCM) 10K type strain sequencing project: providing services to taxonomists for standard genome sequencing and annotation.</title>
        <authorList>
            <consortium name="The Broad Institute Genomics Platform"/>
            <consortium name="The Broad Institute Genome Sequencing Center for Infectious Disease"/>
            <person name="Wu L."/>
            <person name="Ma J."/>
        </authorList>
    </citation>
    <scope>NUCLEOTIDE SEQUENCE [LARGE SCALE GENOMIC DNA]</scope>
    <source>
        <strain evidence="9">KCTC 62575</strain>
    </source>
</reference>
<dbReference type="EMBL" id="PYIX02000009">
    <property type="protein sequence ID" value="RFC84152.1"/>
    <property type="molecule type" value="Genomic_DNA"/>
</dbReference>
<comment type="caution">
    <text evidence="7">The sequence shown here is derived from an EMBL/GenBank/DDBJ whole genome shotgun (WGS) entry which is preliminary data.</text>
</comment>
<reference evidence="6" key="4">
    <citation type="submission" date="2024-09" db="EMBL/GenBank/DDBJ databases">
        <authorList>
            <person name="Sun Q."/>
            <person name="Mori K."/>
        </authorList>
    </citation>
    <scope>NUCLEOTIDE SEQUENCE</scope>
    <source>
        <strain evidence="6">KCTC 62575</strain>
    </source>
</reference>
<evidence type="ECO:0000256" key="1">
    <source>
        <dbReference type="ARBA" id="ARBA00001933"/>
    </source>
</evidence>
<evidence type="ECO:0000313" key="8">
    <source>
        <dbReference type="Proteomes" id="UP000240957"/>
    </source>
</evidence>
<keyword evidence="3" id="KW-0486">Methionine biosynthesis</keyword>
<protein>
    <recommendedName>
        <fullName evidence="3">O-succinylhomoserine sulfhydrylase</fullName>
        <shortName evidence="3">OSH sulfhydrylase</shortName>
        <shortName evidence="3">OSHS sulfhydrylase</shortName>
        <ecNumber evidence="3">2.5.1.-</ecNumber>
    </recommendedName>
</protein>
<dbReference type="PANTHER" id="PTHR11808:SF80">
    <property type="entry name" value="CYSTATHIONINE GAMMA-LYASE"/>
    <property type="match status" value="1"/>
</dbReference>
<dbReference type="UniPathway" id="UPA00051">
    <property type="reaction ID" value="UER00449"/>
</dbReference>
<dbReference type="InterPro" id="IPR015422">
    <property type="entry name" value="PyrdxlP-dep_Trfase_small"/>
</dbReference>